<gene>
    <name evidence="9" type="ORF">UFOPK3026_00687</name>
</gene>
<comment type="subcellular location">
    <subcellularLocation>
        <location evidence="1">Cell membrane</location>
        <topology evidence="1">Multi-pass membrane protein</topology>
    </subcellularLocation>
</comment>
<dbReference type="PANTHER" id="PTHR33908">
    <property type="entry name" value="MANNOSYLTRANSFERASE YKCB-RELATED"/>
    <property type="match status" value="1"/>
</dbReference>
<sequence>MINFYSKVRSNFWAVGLSSCSAALALTSNRSGVGWSWDSTDYVAVGTNIANGRGILDVTGLPMTVRPPGLSVLIAAGISVGLSANLFLLLLNATCAFIVVAVTFALLQRAINSRVIIIATTAFVAFSPALLWQYSMAWSEPPFLAVLLVAMFISLQKMSYMKAALMPLLMAALFFIRYVGPVFAVALTISSLVINRKQLGLIRSAIINSVGFAISFLPCWLWLIRNRRIDGTFTGARAPGGGSLIDPLKTLTGTLGTWVLAKPFEGGIYMSWSDYPASAKFAGTSFLIIFVGLLIIIAAKNFKIIVRANHDKQNADVVILSATISILYICFSAYRFVHWELGPLDNRMIIPIYVPIIILVAIAVERSITSQKQFRLIIGAGFIALFGLHLTSVTKDALVFGHDGRHWSGKGFQELPIHEFVKTLPARSLILSNQPQQLFSISKRPPVFNQYQLDAAQKRRCSHRYFVWYNTLYHDGTPNIESMPQGATPIFTDSWGTIFDLGACRDDINFYWPE</sequence>
<keyword evidence="6 8" id="KW-1133">Transmembrane helix</keyword>
<evidence type="ECO:0000256" key="6">
    <source>
        <dbReference type="ARBA" id="ARBA00022989"/>
    </source>
</evidence>
<feature type="transmembrane region" description="Helical" evidence="8">
    <location>
        <begin position="348"/>
        <end position="364"/>
    </location>
</feature>
<evidence type="ECO:0000256" key="8">
    <source>
        <dbReference type="SAM" id="Phobius"/>
    </source>
</evidence>
<dbReference type="PANTHER" id="PTHR33908:SF11">
    <property type="entry name" value="MEMBRANE PROTEIN"/>
    <property type="match status" value="1"/>
</dbReference>
<dbReference type="InterPro" id="IPR050297">
    <property type="entry name" value="LipidA_mod_glycosyltrf_83"/>
</dbReference>
<dbReference type="GO" id="GO:0008610">
    <property type="term" value="P:lipid biosynthetic process"/>
    <property type="evidence" value="ECO:0007669"/>
    <property type="project" value="UniProtKB-ARBA"/>
</dbReference>
<dbReference type="PROSITE" id="PS51257">
    <property type="entry name" value="PROKAR_LIPOPROTEIN"/>
    <property type="match status" value="1"/>
</dbReference>
<feature type="transmembrane region" description="Helical" evidence="8">
    <location>
        <begin position="114"/>
        <end position="132"/>
    </location>
</feature>
<evidence type="ECO:0000256" key="4">
    <source>
        <dbReference type="ARBA" id="ARBA00022679"/>
    </source>
</evidence>
<keyword evidence="3" id="KW-0328">Glycosyltransferase</keyword>
<dbReference type="EMBL" id="CAFAAP010000088">
    <property type="protein sequence ID" value="CAB4803583.1"/>
    <property type="molecule type" value="Genomic_DNA"/>
</dbReference>
<feature type="transmembrane region" description="Helical" evidence="8">
    <location>
        <begin position="281"/>
        <end position="302"/>
    </location>
</feature>
<evidence type="ECO:0000313" key="9">
    <source>
        <dbReference type="EMBL" id="CAB4803583.1"/>
    </source>
</evidence>
<keyword evidence="7 8" id="KW-0472">Membrane</keyword>
<evidence type="ECO:0000256" key="1">
    <source>
        <dbReference type="ARBA" id="ARBA00004651"/>
    </source>
</evidence>
<reference evidence="9" key="1">
    <citation type="submission" date="2020-05" db="EMBL/GenBank/DDBJ databases">
        <authorList>
            <person name="Chiriac C."/>
            <person name="Salcher M."/>
            <person name="Ghai R."/>
            <person name="Kavagutti S V."/>
        </authorList>
    </citation>
    <scope>NUCLEOTIDE SEQUENCE</scope>
</reference>
<keyword evidence="4" id="KW-0808">Transferase</keyword>
<dbReference type="AlphaFoldDB" id="A0A6J6Y677"/>
<keyword evidence="2" id="KW-1003">Cell membrane</keyword>
<evidence type="ECO:0000256" key="2">
    <source>
        <dbReference type="ARBA" id="ARBA00022475"/>
    </source>
</evidence>
<dbReference type="GO" id="GO:0016763">
    <property type="term" value="F:pentosyltransferase activity"/>
    <property type="evidence" value="ECO:0007669"/>
    <property type="project" value="TreeGrafter"/>
</dbReference>
<evidence type="ECO:0000256" key="5">
    <source>
        <dbReference type="ARBA" id="ARBA00022692"/>
    </source>
</evidence>
<feature type="transmembrane region" description="Helical" evidence="8">
    <location>
        <begin position="86"/>
        <end position="107"/>
    </location>
</feature>
<keyword evidence="5 8" id="KW-0812">Transmembrane</keyword>
<evidence type="ECO:0000256" key="3">
    <source>
        <dbReference type="ARBA" id="ARBA00022676"/>
    </source>
</evidence>
<name>A0A6J6Y677_9ZZZZ</name>
<proteinExistence type="predicted"/>
<protein>
    <submittedName>
        <fullName evidence="9">Unannotated protein</fullName>
    </submittedName>
</protein>
<feature type="transmembrane region" description="Helical" evidence="8">
    <location>
        <begin position="168"/>
        <end position="194"/>
    </location>
</feature>
<feature type="transmembrane region" description="Helical" evidence="8">
    <location>
        <begin position="376"/>
        <end position="393"/>
    </location>
</feature>
<dbReference type="GO" id="GO:0005886">
    <property type="term" value="C:plasma membrane"/>
    <property type="evidence" value="ECO:0007669"/>
    <property type="project" value="UniProtKB-SubCell"/>
</dbReference>
<feature type="transmembrane region" description="Helical" evidence="8">
    <location>
        <begin position="314"/>
        <end position="336"/>
    </location>
</feature>
<accession>A0A6J6Y677</accession>
<feature type="transmembrane region" description="Helical" evidence="8">
    <location>
        <begin position="200"/>
        <end position="223"/>
    </location>
</feature>
<evidence type="ECO:0000256" key="7">
    <source>
        <dbReference type="ARBA" id="ARBA00023136"/>
    </source>
</evidence>
<organism evidence="9">
    <name type="scientific">freshwater metagenome</name>
    <dbReference type="NCBI Taxonomy" id="449393"/>
    <lineage>
        <taxon>unclassified sequences</taxon>
        <taxon>metagenomes</taxon>
        <taxon>ecological metagenomes</taxon>
    </lineage>
</organism>